<dbReference type="Proteomes" id="UP001190700">
    <property type="component" value="Unassembled WGS sequence"/>
</dbReference>
<reference evidence="2 3" key="1">
    <citation type="journal article" date="2015" name="Genome Biol. Evol.">
        <title>Comparative Genomics of a Bacterivorous Green Alga Reveals Evolutionary Causalities and Consequences of Phago-Mixotrophic Mode of Nutrition.</title>
        <authorList>
            <person name="Burns J.A."/>
            <person name="Paasch A."/>
            <person name="Narechania A."/>
            <person name="Kim E."/>
        </authorList>
    </citation>
    <scope>NUCLEOTIDE SEQUENCE [LARGE SCALE GENOMIC DNA]</scope>
    <source>
        <strain evidence="2 3">PLY_AMNH</strain>
    </source>
</reference>
<feature type="coiled-coil region" evidence="1">
    <location>
        <begin position="24"/>
        <end position="58"/>
    </location>
</feature>
<keyword evidence="1" id="KW-0175">Coiled coil</keyword>
<sequence>MEPQPDPEFVLLDKTKLLVQGLSTFQYGNEVAQAEKQLRQAEDRNVQLEQEFAKGAESTAGAPDKGAVAPSWPKVITTTRTEILARRTEDYYTHAFAPIETMGRHDRGTTEDPRELLLELRIVPFTDQVEPCINAKVALEVRRRFELRVGAIASLSKKDAGALREEAHEVASVLAVVLKEPPQDFNTRLLEFCRQQFTQSDERRIWMLADYQKVLDAILELRDLATTPFVMEILTEILPELQKKPTSDAAIKAALLLLLTEKATQEELQNAGWRRECGPQEHFPDGGGCDAIKELAALSATVTDALLRHDMLLAQPKLLLEMTRIEVWAMQRKSHPVHIAALAEEIWARWMERSAECYGRGGGMT</sequence>
<protein>
    <submittedName>
        <fullName evidence="2">Uncharacterized protein</fullName>
    </submittedName>
</protein>
<organism evidence="2 3">
    <name type="scientific">Cymbomonas tetramitiformis</name>
    <dbReference type="NCBI Taxonomy" id="36881"/>
    <lineage>
        <taxon>Eukaryota</taxon>
        <taxon>Viridiplantae</taxon>
        <taxon>Chlorophyta</taxon>
        <taxon>Pyramimonadophyceae</taxon>
        <taxon>Pyramimonadales</taxon>
        <taxon>Pyramimonadaceae</taxon>
        <taxon>Cymbomonas</taxon>
    </lineage>
</organism>
<accession>A0AAE0GTR8</accession>
<dbReference type="EMBL" id="LGRX02002385">
    <property type="protein sequence ID" value="KAK3284274.1"/>
    <property type="molecule type" value="Genomic_DNA"/>
</dbReference>
<evidence type="ECO:0000313" key="2">
    <source>
        <dbReference type="EMBL" id="KAK3284274.1"/>
    </source>
</evidence>
<evidence type="ECO:0000256" key="1">
    <source>
        <dbReference type="SAM" id="Coils"/>
    </source>
</evidence>
<gene>
    <name evidence="2" type="ORF">CYMTET_8075</name>
</gene>
<keyword evidence="3" id="KW-1185">Reference proteome</keyword>
<comment type="caution">
    <text evidence="2">The sequence shown here is derived from an EMBL/GenBank/DDBJ whole genome shotgun (WGS) entry which is preliminary data.</text>
</comment>
<dbReference type="AlphaFoldDB" id="A0AAE0GTR8"/>
<proteinExistence type="predicted"/>
<name>A0AAE0GTR8_9CHLO</name>
<evidence type="ECO:0000313" key="3">
    <source>
        <dbReference type="Proteomes" id="UP001190700"/>
    </source>
</evidence>